<organism evidence="1 2">
    <name type="scientific">Tritrichomonas musculus</name>
    <dbReference type="NCBI Taxonomy" id="1915356"/>
    <lineage>
        <taxon>Eukaryota</taxon>
        <taxon>Metamonada</taxon>
        <taxon>Parabasalia</taxon>
        <taxon>Tritrichomonadida</taxon>
        <taxon>Tritrichomonadidae</taxon>
        <taxon>Tritrichomonas</taxon>
    </lineage>
</organism>
<name>A0ABR2KKF8_9EUKA</name>
<reference evidence="1 2" key="1">
    <citation type="submission" date="2024-04" db="EMBL/GenBank/DDBJ databases">
        <title>Tritrichomonas musculus Genome.</title>
        <authorList>
            <person name="Alves-Ferreira E."/>
            <person name="Grigg M."/>
            <person name="Lorenzi H."/>
            <person name="Galac M."/>
        </authorList>
    </citation>
    <scope>NUCLEOTIDE SEQUENCE [LARGE SCALE GENOMIC DNA]</scope>
    <source>
        <strain evidence="1 2">EAF2021</strain>
    </source>
</reference>
<sequence>MLAPYLRHLLQLTDKLPVFNQIPSNAKTLRDFFEIYLVQRGDIRTYEKRKIYSDNFFNFPGLDLPQFSAAIKKIEFNRKKDLKALSSFSNINPTANKLKIETQNQIDHFNLLLSRKLTNITIDMNPKKDSKEDSIEYRKRLVKIDLSYIIQNPAFFIGLFHKQQIFKSSQSDYAKKILLNQILNKFNFDFSTFKDCLIKDKEIANISSDFTQYFSEASISTNFLRNTIVATGKFNKREYYQQFLETFPPHQQTEQNCKKIDFNKEFCDTIAQMIEVAFTEKSILRKLELFSNFFMLIENEVTSYLPAGEIPANDAIHPLQASILMRINPPDMLINIILIHDFFIARLTSIPEKNVEKNSTFEITGYDSTIRIVPMMVFKEYKDKSKRDIKCFKLAD</sequence>
<dbReference type="EMBL" id="JAPFFF010000004">
    <property type="protein sequence ID" value="KAK8891638.1"/>
    <property type="molecule type" value="Genomic_DNA"/>
</dbReference>
<gene>
    <name evidence="1" type="ORF">M9Y10_028857</name>
</gene>
<accession>A0ABR2KKF8</accession>
<evidence type="ECO:0000313" key="1">
    <source>
        <dbReference type="EMBL" id="KAK8891638.1"/>
    </source>
</evidence>
<evidence type="ECO:0000313" key="2">
    <source>
        <dbReference type="Proteomes" id="UP001470230"/>
    </source>
</evidence>
<protein>
    <submittedName>
        <fullName evidence="1">Uncharacterized protein</fullName>
    </submittedName>
</protein>
<keyword evidence="2" id="KW-1185">Reference proteome</keyword>
<proteinExistence type="predicted"/>
<comment type="caution">
    <text evidence="1">The sequence shown here is derived from an EMBL/GenBank/DDBJ whole genome shotgun (WGS) entry which is preliminary data.</text>
</comment>
<dbReference type="Proteomes" id="UP001470230">
    <property type="component" value="Unassembled WGS sequence"/>
</dbReference>